<dbReference type="Proteomes" id="UP000239504">
    <property type="component" value="Unassembled WGS sequence"/>
</dbReference>
<protein>
    <recommendedName>
        <fullName evidence="2">YrhK domain-containing protein</fullName>
    </recommendedName>
</protein>
<keyword evidence="4" id="KW-1185">Reference proteome</keyword>
<evidence type="ECO:0000313" key="3">
    <source>
        <dbReference type="EMBL" id="PQA85771.1"/>
    </source>
</evidence>
<reference evidence="3 4" key="1">
    <citation type="submission" date="2017-12" db="EMBL/GenBank/DDBJ databases">
        <authorList>
            <person name="Hurst M.R.H."/>
        </authorList>
    </citation>
    <scope>NUCLEOTIDE SEQUENCE [LARGE SCALE GENOMIC DNA]</scope>
    <source>
        <strain evidence="3 4">SY-3-19</strain>
    </source>
</reference>
<sequence length="78" mass="8540">MANFIKTLVQDFGWIHLSLGLVGNLAFFIGSIFFLPALEPYKTAGVWLFIAGSFGMLIGAAGQLLVSLYEDRENGQKD</sequence>
<gene>
    <name evidence="3" type="ORF">CW354_21810</name>
</gene>
<proteinExistence type="predicted"/>
<keyword evidence="1" id="KW-0472">Membrane</keyword>
<dbReference type="InterPro" id="IPR025424">
    <property type="entry name" value="YrhK_domain"/>
</dbReference>
<organism evidence="3 4">
    <name type="scientific">Hyphococcus luteus</name>
    <dbReference type="NCBI Taxonomy" id="2058213"/>
    <lineage>
        <taxon>Bacteria</taxon>
        <taxon>Pseudomonadati</taxon>
        <taxon>Pseudomonadota</taxon>
        <taxon>Alphaproteobacteria</taxon>
        <taxon>Parvularculales</taxon>
        <taxon>Parvularculaceae</taxon>
        <taxon>Hyphococcus</taxon>
    </lineage>
</organism>
<name>A0A2S7JZW8_9PROT</name>
<dbReference type="Pfam" id="PF14145">
    <property type="entry name" value="YrhK"/>
    <property type="match status" value="1"/>
</dbReference>
<keyword evidence="1" id="KW-0812">Transmembrane</keyword>
<dbReference type="OrthoDB" id="5862062at2"/>
<keyword evidence="1" id="KW-1133">Transmembrane helix</keyword>
<accession>A0A2S7JZW8</accession>
<feature type="transmembrane region" description="Helical" evidence="1">
    <location>
        <begin position="46"/>
        <end position="69"/>
    </location>
</feature>
<evidence type="ECO:0000313" key="4">
    <source>
        <dbReference type="Proteomes" id="UP000239504"/>
    </source>
</evidence>
<dbReference type="EMBL" id="PJCH01000017">
    <property type="protein sequence ID" value="PQA85771.1"/>
    <property type="molecule type" value="Genomic_DNA"/>
</dbReference>
<evidence type="ECO:0000259" key="2">
    <source>
        <dbReference type="Pfam" id="PF14145"/>
    </source>
</evidence>
<feature type="transmembrane region" description="Helical" evidence="1">
    <location>
        <begin position="12"/>
        <end position="34"/>
    </location>
</feature>
<evidence type="ECO:0000256" key="1">
    <source>
        <dbReference type="SAM" id="Phobius"/>
    </source>
</evidence>
<dbReference type="AlphaFoldDB" id="A0A2S7JZW8"/>
<feature type="domain" description="YrhK" evidence="2">
    <location>
        <begin position="11"/>
        <end position="67"/>
    </location>
</feature>
<comment type="caution">
    <text evidence="3">The sequence shown here is derived from an EMBL/GenBank/DDBJ whole genome shotgun (WGS) entry which is preliminary data.</text>
</comment>